<evidence type="ECO:0000313" key="3">
    <source>
        <dbReference type="EMBL" id="GLQ28716.1"/>
    </source>
</evidence>
<evidence type="ECO:0000313" key="4">
    <source>
        <dbReference type="Proteomes" id="UP001161388"/>
    </source>
</evidence>
<keyword evidence="2" id="KW-0732">Signal</keyword>
<accession>A0ABQ5VNF2</accession>
<reference evidence="3" key="1">
    <citation type="journal article" date="2014" name="Int. J. Syst. Evol. Microbiol.">
        <title>Complete genome of a new Firmicutes species belonging to the dominant human colonic microbiota ('Ruminococcus bicirculans') reveals two chromosomes and a selective capacity to utilize plant glucans.</title>
        <authorList>
            <consortium name="NISC Comparative Sequencing Program"/>
            <person name="Wegmann U."/>
            <person name="Louis P."/>
            <person name="Goesmann A."/>
            <person name="Henrissat B."/>
            <person name="Duncan S.H."/>
            <person name="Flint H.J."/>
        </authorList>
    </citation>
    <scope>NUCLEOTIDE SEQUENCE</scope>
    <source>
        <strain evidence="3">NBRC 109915</strain>
    </source>
</reference>
<proteinExistence type="predicted"/>
<feature type="signal peptide" evidence="2">
    <location>
        <begin position="1"/>
        <end position="19"/>
    </location>
</feature>
<dbReference type="RefSeq" id="WP_284375336.1">
    <property type="nucleotide sequence ID" value="NZ_BAABWP010000002.1"/>
</dbReference>
<keyword evidence="4" id="KW-1185">Reference proteome</keyword>
<organism evidence="3 4">
    <name type="scientific">Sulfitobacter pacificus</name>
    <dbReference type="NCBI Taxonomy" id="1499314"/>
    <lineage>
        <taxon>Bacteria</taxon>
        <taxon>Pseudomonadati</taxon>
        <taxon>Pseudomonadota</taxon>
        <taxon>Alphaproteobacteria</taxon>
        <taxon>Rhodobacterales</taxon>
        <taxon>Roseobacteraceae</taxon>
        <taxon>Sulfitobacter</taxon>
    </lineage>
</organism>
<evidence type="ECO:0000256" key="1">
    <source>
        <dbReference type="SAM" id="MobiDB-lite"/>
    </source>
</evidence>
<dbReference type="Proteomes" id="UP001161388">
    <property type="component" value="Unassembled WGS sequence"/>
</dbReference>
<gene>
    <name evidence="3" type="ORF">GCM10007927_35190</name>
</gene>
<protein>
    <submittedName>
        <fullName evidence="3">Uncharacterized protein</fullName>
    </submittedName>
</protein>
<feature type="region of interest" description="Disordered" evidence="1">
    <location>
        <begin position="37"/>
        <end position="68"/>
    </location>
</feature>
<sequence>MKLIFTTTAIALAASTAFADQAMRTLDTPTNAILTQSETPVALSSRNTSERERKVRDGTYVSINNDSR</sequence>
<feature type="compositionally biased region" description="Basic and acidic residues" evidence="1">
    <location>
        <begin position="48"/>
        <end position="57"/>
    </location>
</feature>
<reference evidence="3" key="2">
    <citation type="submission" date="2023-01" db="EMBL/GenBank/DDBJ databases">
        <title>Draft genome sequence of Sulfitobacter pacificus strain NBRC 109915.</title>
        <authorList>
            <person name="Sun Q."/>
            <person name="Mori K."/>
        </authorList>
    </citation>
    <scope>NUCLEOTIDE SEQUENCE</scope>
    <source>
        <strain evidence="3">NBRC 109915</strain>
    </source>
</reference>
<feature type="chain" id="PRO_5046417522" evidence="2">
    <location>
        <begin position="20"/>
        <end position="68"/>
    </location>
</feature>
<dbReference type="EMBL" id="BSNL01000001">
    <property type="protein sequence ID" value="GLQ28716.1"/>
    <property type="molecule type" value="Genomic_DNA"/>
</dbReference>
<name>A0ABQ5VNF2_9RHOB</name>
<comment type="caution">
    <text evidence="3">The sequence shown here is derived from an EMBL/GenBank/DDBJ whole genome shotgun (WGS) entry which is preliminary data.</text>
</comment>
<feature type="compositionally biased region" description="Polar residues" evidence="1">
    <location>
        <begin position="37"/>
        <end position="47"/>
    </location>
</feature>
<evidence type="ECO:0000256" key="2">
    <source>
        <dbReference type="SAM" id="SignalP"/>
    </source>
</evidence>